<sequence>MLHFTFSFFYYFFFFYFLLEVWKSRISSKSNLPRSATSLVIIGPALHFLSCQLPCMSNYTKKILQRPTSPKPYNACNAEFKKNWKKPLVKFV</sequence>
<proteinExistence type="predicted"/>
<feature type="transmembrane region" description="Helical" evidence="1">
    <location>
        <begin position="6"/>
        <end position="22"/>
    </location>
</feature>
<reference evidence="2" key="1">
    <citation type="submission" date="2019-12" db="EMBL/GenBank/DDBJ databases">
        <title>An insight into the sialome of adult female Ixodes ricinus ticks feeding for 6 days.</title>
        <authorList>
            <person name="Perner J."/>
            <person name="Ribeiro J.M.C."/>
        </authorList>
    </citation>
    <scope>NUCLEOTIDE SEQUENCE</scope>
    <source>
        <strain evidence="2">Semi-engorged</strain>
        <tissue evidence="2">Salivary glands</tissue>
    </source>
</reference>
<organism evidence="2">
    <name type="scientific">Ixodes ricinus</name>
    <name type="common">Common tick</name>
    <name type="synonym">Acarus ricinus</name>
    <dbReference type="NCBI Taxonomy" id="34613"/>
    <lineage>
        <taxon>Eukaryota</taxon>
        <taxon>Metazoa</taxon>
        <taxon>Ecdysozoa</taxon>
        <taxon>Arthropoda</taxon>
        <taxon>Chelicerata</taxon>
        <taxon>Arachnida</taxon>
        <taxon>Acari</taxon>
        <taxon>Parasitiformes</taxon>
        <taxon>Ixodida</taxon>
        <taxon>Ixodoidea</taxon>
        <taxon>Ixodidae</taxon>
        <taxon>Ixodinae</taxon>
        <taxon>Ixodes</taxon>
    </lineage>
</organism>
<keyword evidence="1" id="KW-0472">Membrane</keyword>
<protein>
    <submittedName>
        <fullName evidence="2">Uncharacterized protein</fullName>
    </submittedName>
</protein>
<dbReference type="EMBL" id="GIFC01004584">
    <property type="protein sequence ID" value="MXU86667.1"/>
    <property type="molecule type" value="Transcribed_RNA"/>
</dbReference>
<name>A0A6B0UBW1_IXORI</name>
<keyword evidence="1" id="KW-0812">Transmembrane</keyword>
<keyword evidence="1" id="KW-1133">Transmembrane helix</keyword>
<accession>A0A6B0UBW1</accession>
<evidence type="ECO:0000313" key="2">
    <source>
        <dbReference type="EMBL" id="MXU86667.1"/>
    </source>
</evidence>
<evidence type="ECO:0000256" key="1">
    <source>
        <dbReference type="SAM" id="Phobius"/>
    </source>
</evidence>
<dbReference type="AlphaFoldDB" id="A0A6B0UBW1"/>